<protein>
    <submittedName>
        <fullName evidence="9">Oligopeptide transport system permease protein OppB</fullName>
    </submittedName>
</protein>
<comment type="subcellular location">
    <subcellularLocation>
        <location evidence="1 7">Cell membrane</location>
        <topology evidence="1 7">Multi-pass membrane protein</topology>
    </subcellularLocation>
</comment>
<dbReference type="STRING" id="1675527.AIOL_004091"/>
<keyword evidence="5 7" id="KW-1133">Transmembrane helix</keyword>
<evidence type="ECO:0000256" key="5">
    <source>
        <dbReference type="ARBA" id="ARBA00022989"/>
    </source>
</evidence>
<keyword evidence="10" id="KW-1185">Reference proteome</keyword>
<dbReference type="RefSeq" id="WP_049644640.1">
    <property type="nucleotide sequence ID" value="NZ_LFTY01000002.1"/>
</dbReference>
<dbReference type="InterPro" id="IPR000515">
    <property type="entry name" value="MetI-like"/>
</dbReference>
<dbReference type="PROSITE" id="PS50928">
    <property type="entry name" value="ABC_TM1"/>
    <property type="match status" value="1"/>
</dbReference>
<evidence type="ECO:0000256" key="2">
    <source>
        <dbReference type="ARBA" id="ARBA00022448"/>
    </source>
</evidence>
<evidence type="ECO:0000313" key="10">
    <source>
        <dbReference type="Proteomes" id="UP000037178"/>
    </source>
</evidence>
<feature type="transmembrane region" description="Helical" evidence="7">
    <location>
        <begin position="101"/>
        <end position="122"/>
    </location>
</feature>
<comment type="similarity">
    <text evidence="7">Belongs to the binding-protein-dependent transport system permease family.</text>
</comment>
<dbReference type="GO" id="GO:0005886">
    <property type="term" value="C:plasma membrane"/>
    <property type="evidence" value="ECO:0007669"/>
    <property type="project" value="UniProtKB-SubCell"/>
</dbReference>
<sequence length="307" mass="34139">MISYTFRRLLVAIPTLFLLVVTCFYLMHFAPGGPFTSERPIPPAVLANIEARYGLDQPLWKQLWDYLVNIFVYFDFGPSFAYKDRDVNDIISQGFPISLTYGFLSFVVASAVGVSLGVGAAIRHNSWLDYSAVSLGIAAQALPNFIMGPILILTFTLWLGWLPGGGWNGGQWQYLIMPVIALSTSFMGSIARITRSSMLEVLNSNFIRTARAKGLPERQIIWRHAMKPTLLPVISYLGPVFVYVLTGSVFVDIYFSTGGLGQSYVNSALTRDYAVLLGVTILYGALTIIVNLLTDLAYAWFDPKIRY</sequence>
<feature type="transmembrane region" description="Helical" evidence="7">
    <location>
        <begin position="233"/>
        <end position="255"/>
    </location>
</feature>
<dbReference type="PANTHER" id="PTHR30465:SF74">
    <property type="entry name" value="OLIGOPEPTIDE TRANSPORT SYSTEM PERMEASE PROTEIN OPPB"/>
    <property type="match status" value="1"/>
</dbReference>
<evidence type="ECO:0000256" key="6">
    <source>
        <dbReference type="ARBA" id="ARBA00023136"/>
    </source>
</evidence>
<feature type="transmembrane region" description="Helical" evidence="7">
    <location>
        <begin position="134"/>
        <end position="160"/>
    </location>
</feature>
<accession>A0A0J9E8L8</accession>
<keyword evidence="6 7" id="KW-0472">Membrane</keyword>
<dbReference type="SUPFAM" id="SSF161098">
    <property type="entry name" value="MetI-like"/>
    <property type="match status" value="1"/>
</dbReference>
<dbReference type="Gene3D" id="1.10.3720.10">
    <property type="entry name" value="MetI-like"/>
    <property type="match status" value="1"/>
</dbReference>
<dbReference type="PATRIC" id="fig|1675527.3.peg.4288"/>
<dbReference type="InterPro" id="IPR045621">
    <property type="entry name" value="BPD_transp_1_N"/>
</dbReference>
<dbReference type="EMBL" id="LFTY01000002">
    <property type="protein sequence ID" value="KMW59110.1"/>
    <property type="molecule type" value="Genomic_DNA"/>
</dbReference>
<evidence type="ECO:0000313" key="9">
    <source>
        <dbReference type="EMBL" id="KMW59110.1"/>
    </source>
</evidence>
<keyword evidence="3" id="KW-1003">Cell membrane</keyword>
<feature type="transmembrane region" description="Helical" evidence="7">
    <location>
        <begin position="9"/>
        <end position="30"/>
    </location>
</feature>
<name>A0A0J9E8L8_9RHOB</name>
<keyword evidence="4 7" id="KW-0812">Transmembrane</keyword>
<evidence type="ECO:0000256" key="4">
    <source>
        <dbReference type="ARBA" id="ARBA00022692"/>
    </source>
</evidence>
<dbReference type="Pfam" id="PF19300">
    <property type="entry name" value="BPD_transp_1_N"/>
    <property type="match status" value="1"/>
</dbReference>
<evidence type="ECO:0000256" key="3">
    <source>
        <dbReference type="ARBA" id="ARBA00022475"/>
    </source>
</evidence>
<evidence type="ECO:0000256" key="7">
    <source>
        <dbReference type="RuleBase" id="RU363032"/>
    </source>
</evidence>
<reference evidence="9 10" key="1">
    <citation type="submission" date="2015-06" db="EMBL/GenBank/DDBJ databases">
        <title>Draft genome sequence of an Alphaproteobacteria species associated to the Mediterranean sponge Oscarella lobularis.</title>
        <authorList>
            <person name="Jourda C."/>
            <person name="Santini S."/>
            <person name="Claverie J.-M."/>
        </authorList>
    </citation>
    <scope>NUCLEOTIDE SEQUENCE [LARGE SCALE GENOMIC DNA]</scope>
    <source>
        <strain evidence="9">IGS</strain>
    </source>
</reference>
<dbReference type="NCBIfam" id="NF007008">
    <property type="entry name" value="PRK09471.1"/>
    <property type="match status" value="1"/>
</dbReference>
<keyword evidence="2 7" id="KW-0813">Transport</keyword>
<feature type="transmembrane region" description="Helical" evidence="7">
    <location>
        <begin position="275"/>
        <end position="301"/>
    </location>
</feature>
<dbReference type="Proteomes" id="UP000037178">
    <property type="component" value="Unassembled WGS sequence"/>
</dbReference>
<feature type="transmembrane region" description="Helical" evidence="7">
    <location>
        <begin position="172"/>
        <end position="191"/>
    </location>
</feature>
<dbReference type="PANTHER" id="PTHR30465">
    <property type="entry name" value="INNER MEMBRANE ABC TRANSPORTER"/>
    <property type="match status" value="1"/>
</dbReference>
<organism evidence="9 10">
    <name type="scientific">Candidatus Rhodobacter oscarellae</name>
    <dbReference type="NCBI Taxonomy" id="1675527"/>
    <lineage>
        <taxon>Bacteria</taxon>
        <taxon>Pseudomonadati</taxon>
        <taxon>Pseudomonadota</taxon>
        <taxon>Alphaproteobacteria</taxon>
        <taxon>Rhodobacterales</taxon>
        <taxon>Rhodobacter group</taxon>
        <taxon>Rhodobacter</taxon>
    </lineage>
</organism>
<proteinExistence type="inferred from homology"/>
<gene>
    <name evidence="9" type="ORF">AIOL_004091</name>
</gene>
<dbReference type="GO" id="GO:0055085">
    <property type="term" value="P:transmembrane transport"/>
    <property type="evidence" value="ECO:0007669"/>
    <property type="project" value="InterPro"/>
</dbReference>
<dbReference type="Pfam" id="PF00528">
    <property type="entry name" value="BPD_transp_1"/>
    <property type="match status" value="1"/>
</dbReference>
<evidence type="ECO:0000256" key="1">
    <source>
        <dbReference type="ARBA" id="ARBA00004651"/>
    </source>
</evidence>
<dbReference type="InterPro" id="IPR035906">
    <property type="entry name" value="MetI-like_sf"/>
</dbReference>
<dbReference type="AlphaFoldDB" id="A0A0J9E8L8"/>
<dbReference type="OrthoDB" id="9807402at2"/>
<evidence type="ECO:0000259" key="8">
    <source>
        <dbReference type="PROSITE" id="PS50928"/>
    </source>
</evidence>
<comment type="caution">
    <text evidence="9">The sequence shown here is derived from an EMBL/GenBank/DDBJ whole genome shotgun (WGS) entry which is preliminary data.</text>
</comment>
<dbReference type="CDD" id="cd06261">
    <property type="entry name" value="TM_PBP2"/>
    <property type="match status" value="1"/>
</dbReference>
<feature type="domain" description="ABC transmembrane type-1" evidence="8">
    <location>
        <begin position="95"/>
        <end position="294"/>
    </location>
</feature>